<dbReference type="InterPro" id="IPR036388">
    <property type="entry name" value="WH-like_DNA-bd_sf"/>
</dbReference>
<dbReference type="Pfam" id="PF01051">
    <property type="entry name" value="Rep3_N"/>
    <property type="match status" value="1"/>
</dbReference>
<evidence type="ECO:0000313" key="3">
    <source>
        <dbReference type="EMBL" id="MCO6025977.1"/>
    </source>
</evidence>
<dbReference type="Proteomes" id="UP001204015">
    <property type="component" value="Unassembled WGS sequence"/>
</dbReference>
<keyword evidence="4" id="KW-1185">Reference proteome</keyword>
<dbReference type="EMBL" id="JAMXLY010000034">
    <property type="protein sequence ID" value="MCO6025977.1"/>
    <property type="molecule type" value="Genomic_DNA"/>
</dbReference>
<reference evidence="3 4" key="1">
    <citation type="submission" date="2022-06" db="EMBL/GenBank/DDBJ databases">
        <title>A taxonomic note on the genus Prevotella: Description of four novel genera and emended description of the genera Hallella and Xylanibacter.</title>
        <authorList>
            <person name="Hitch T.C.A."/>
        </authorList>
    </citation>
    <scope>NUCLEOTIDE SEQUENCE [LARGE SCALE GENOMIC DNA]</scope>
    <source>
        <strain evidence="3 4">DSM 100619</strain>
    </source>
</reference>
<dbReference type="InterPro" id="IPR036390">
    <property type="entry name" value="WH_DNA-bd_sf"/>
</dbReference>
<feature type="domain" description="Initiator Rep protein WH1" evidence="2">
    <location>
        <begin position="22"/>
        <end position="174"/>
    </location>
</feature>
<dbReference type="SUPFAM" id="SSF46785">
    <property type="entry name" value="Winged helix' DNA-binding domain"/>
    <property type="match status" value="2"/>
</dbReference>
<comment type="caution">
    <text evidence="3">The sequence shown here is derived from an EMBL/GenBank/DDBJ whole genome shotgun (WGS) entry which is preliminary data.</text>
</comment>
<comment type="similarity">
    <text evidence="1">Belongs to the initiator RepB protein family.</text>
</comment>
<organism evidence="3 4">
    <name type="scientific">Segatella cerevisiae</name>
    <dbReference type="NCBI Taxonomy" id="2053716"/>
    <lineage>
        <taxon>Bacteria</taxon>
        <taxon>Pseudomonadati</taxon>
        <taxon>Bacteroidota</taxon>
        <taxon>Bacteroidia</taxon>
        <taxon>Bacteroidales</taxon>
        <taxon>Prevotellaceae</taxon>
        <taxon>Segatella</taxon>
    </lineage>
</organism>
<accession>A0ABT1BY16</accession>
<dbReference type="InterPro" id="IPR000525">
    <property type="entry name" value="Initiator_Rep_WH1"/>
</dbReference>
<gene>
    <name evidence="3" type="ORF">NG821_09025</name>
</gene>
<proteinExistence type="inferred from homology"/>
<sequence length="435" mass="51285">MPKKKDEFTLMRSLLHIRHRNVRWSNFLIDSAIDCNLVEKRALYLISEWVKVNFVSRNLGVPENWKELIMHFTDEDLGVIGGKKNIPRTYQALKQLGKKFIAVEYTNEKGQKIKGRIHWIDAFYYNTVTKVYDVRISPEILPYMINVKGNFTTIDIGEAMSFASKETQKMYEFACKYSGDYRYSDRISKEMGFNYAKNLVPVKMETLRNMLGLDEVKDERTGKIETRGKYSNYNGIKKNVLEKAQKELYFHYKYGKGCIWFDFQEGPRKGLGGKVTTVFLYIYTRKNPKKGEDRPWQEGDEKLNPYEEGFEQLPTQTPQQKMHANPINNLPPNAKQVQLAQLLNKYLSPEEVGYYMRMAVLEGRKRKFNQIDSVMNVIQVIQDKEKQRKFKESTPAYRRNCLVFYVFTENLKRDFGWSIIPCEHSRPYEKGKIRK</sequence>
<evidence type="ECO:0000256" key="1">
    <source>
        <dbReference type="ARBA" id="ARBA00038283"/>
    </source>
</evidence>
<name>A0ABT1BY16_9BACT</name>
<evidence type="ECO:0000259" key="2">
    <source>
        <dbReference type="Pfam" id="PF01051"/>
    </source>
</evidence>
<dbReference type="RefSeq" id="WP_252761334.1">
    <property type="nucleotide sequence ID" value="NZ_JAMXLY010000034.1"/>
</dbReference>
<evidence type="ECO:0000313" key="4">
    <source>
        <dbReference type="Proteomes" id="UP001204015"/>
    </source>
</evidence>
<protein>
    <submittedName>
        <fullName evidence="3">Replication initiation protein</fullName>
    </submittedName>
</protein>
<dbReference type="Gene3D" id="1.10.10.10">
    <property type="entry name" value="Winged helix-like DNA-binding domain superfamily/Winged helix DNA-binding domain"/>
    <property type="match status" value="2"/>
</dbReference>